<protein>
    <submittedName>
        <fullName evidence="1">Uncharacterized protein</fullName>
    </submittedName>
</protein>
<dbReference type="HOGENOM" id="CLU_183502_0_0_6"/>
<sequence length="68" mass="7837">MKDFQADTYIVDENIADTMSWLLQHQDCFDELHFDVQQQELTVTHVAGVDQIRVGMYLTAKYGILVTS</sequence>
<proteinExistence type="predicted"/>
<name>V2UTK1_9GAMM</name>
<comment type="caution">
    <text evidence="1">The sequence shown here is derived from an EMBL/GenBank/DDBJ whole genome shotgun (WGS) entry which is preliminary data.</text>
</comment>
<dbReference type="Proteomes" id="UP000018418">
    <property type="component" value="Unassembled WGS sequence"/>
</dbReference>
<evidence type="ECO:0000313" key="2">
    <source>
        <dbReference type="Proteomes" id="UP000018418"/>
    </source>
</evidence>
<dbReference type="EMBL" id="AYEU01000004">
    <property type="protein sequence ID" value="ESK51975.1"/>
    <property type="molecule type" value="Genomic_DNA"/>
</dbReference>
<keyword evidence="2" id="KW-1185">Reference proteome</keyword>
<dbReference type="AlphaFoldDB" id="V2UTK1"/>
<evidence type="ECO:0000313" key="1">
    <source>
        <dbReference type="EMBL" id="ESK51975.1"/>
    </source>
</evidence>
<organism evidence="1 2">
    <name type="scientific">Acinetobacter brisouii CIP 110357</name>
    <dbReference type="NCBI Taxonomy" id="1341683"/>
    <lineage>
        <taxon>Bacteria</taxon>
        <taxon>Pseudomonadati</taxon>
        <taxon>Pseudomonadota</taxon>
        <taxon>Gammaproteobacteria</taxon>
        <taxon>Moraxellales</taxon>
        <taxon>Moraxellaceae</taxon>
        <taxon>Acinetobacter</taxon>
    </lineage>
</organism>
<gene>
    <name evidence="1" type="ORF">P255_01071</name>
</gene>
<reference evidence="1 2" key="1">
    <citation type="submission" date="2013-10" db="EMBL/GenBank/DDBJ databases">
        <title>The Genome Sequence of Acinetobacter brisouii CIP 110357.</title>
        <authorList>
            <consortium name="The Broad Institute Genomics Platform"/>
            <consortium name="The Broad Institute Genome Sequencing Center for Infectious Disease"/>
            <person name="Cerqueira G."/>
            <person name="Feldgarden M."/>
            <person name="Courvalin P."/>
            <person name="Grillot-Courvalin C."/>
            <person name="Clermont D."/>
            <person name="Rocha E."/>
            <person name="Yoon E.-J."/>
            <person name="Nemec A."/>
            <person name="Young S.K."/>
            <person name="Zeng Q."/>
            <person name="Gargeya S."/>
            <person name="Fitzgerald M."/>
            <person name="Abouelleil A."/>
            <person name="Alvarado L."/>
            <person name="Berlin A.M."/>
            <person name="Chapman S.B."/>
            <person name="Gainer-Dewar J."/>
            <person name="Goldberg J."/>
            <person name="Gnerre S."/>
            <person name="Griggs A."/>
            <person name="Gujja S."/>
            <person name="Hansen M."/>
            <person name="Howarth C."/>
            <person name="Imamovic A."/>
            <person name="Ireland A."/>
            <person name="Larimer J."/>
            <person name="McCowan C."/>
            <person name="Murphy C."/>
            <person name="Pearson M."/>
            <person name="Poon T.W."/>
            <person name="Priest M."/>
            <person name="Roberts A."/>
            <person name="Saif S."/>
            <person name="Shea T."/>
            <person name="Sykes S."/>
            <person name="Wortman J."/>
            <person name="Nusbaum C."/>
            <person name="Birren B."/>
        </authorList>
    </citation>
    <scope>NUCLEOTIDE SEQUENCE [LARGE SCALE GENOMIC DNA]</scope>
    <source>
        <strain evidence="1 2">CIP 110357</strain>
    </source>
</reference>
<dbReference type="PATRIC" id="fig|1341683.3.peg.1059"/>
<accession>V2UTK1</accession>